<dbReference type="OrthoDB" id="5524243at2"/>
<sequence>MTILLPRHLPRFPLGRGLLLALLVLAVPAAQAAPARSSKSSKGAKTSRGASKAPAEAPAPAPAAVPAAAPTPAPEVAAEKPAPEPKPVVEPKPVAAVRPAATPRAAAPRAAADAPSAPTTPGRMRLGLGPDLFVESARLNGEQGINASRRDESFDYSSDGFLSATLWLTVPVSTVSERLRAGAGVRIFGNYGAGGDRTYGFGVLNELFVSGEYGLPLTDKMELVLAARVGMSLLVPGREFAEEIDRLQEQGVNVWSVPRVGWLAGPSAGARRRMSERIWLRADVLAHVGQQYLFATSQEISGLQYSKNWSTLALRLGLSLGAEFGF</sequence>
<protein>
    <recommendedName>
        <fullName evidence="5">Outer membrane protein beta-barrel domain-containing protein</fullName>
    </recommendedName>
</protein>
<feature type="compositionally biased region" description="Low complexity" evidence="1">
    <location>
        <begin position="31"/>
        <end position="56"/>
    </location>
</feature>
<reference evidence="3 4" key="1">
    <citation type="submission" date="2017-06" db="EMBL/GenBank/DDBJ databases">
        <authorList>
            <person name="Kim H.J."/>
            <person name="Triplett B.A."/>
        </authorList>
    </citation>
    <scope>NUCLEOTIDE SEQUENCE [LARGE SCALE GENOMIC DNA]</scope>
    <source>
        <strain evidence="3 4">DSM 14713</strain>
    </source>
</reference>
<dbReference type="EMBL" id="CP022163">
    <property type="protein sequence ID" value="ATB31368.1"/>
    <property type="molecule type" value="Genomic_DNA"/>
</dbReference>
<name>A0A250IJE4_9BACT</name>
<dbReference type="AlphaFoldDB" id="A0A250IJE4"/>
<dbReference type="Proteomes" id="UP000217289">
    <property type="component" value="Chromosome"/>
</dbReference>
<evidence type="ECO:0000256" key="1">
    <source>
        <dbReference type="SAM" id="MobiDB-lite"/>
    </source>
</evidence>
<keyword evidence="4" id="KW-1185">Reference proteome</keyword>
<accession>A0A250IJE4</accession>
<gene>
    <name evidence="3" type="ORF">MEBOL_004830</name>
</gene>
<dbReference type="RefSeq" id="WP_095979707.1">
    <property type="nucleotide sequence ID" value="NZ_CP022163.1"/>
</dbReference>
<keyword evidence="2" id="KW-0732">Signal</keyword>
<evidence type="ECO:0008006" key="5">
    <source>
        <dbReference type="Google" id="ProtNLM"/>
    </source>
</evidence>
<feature type="compositionally biased region" description="Low complexity" evidence="1">
    <location>
        <begin position="91"/>
        <end position="121"/>
    </location>
</feature>
<proteinExistence type="predicted"/>
<organism evidence="3 4">
    <name type="scientific">Melittangium boletus DSM 14713</name>
    <dbReference type="NCBI Taxonomy" id="1294270"/>
    <lineage>
        <taxon>Bacteria</taxon>
        <taxon>Pseudomonadati</taxon>
        <taxon>Myxococcota</taxon>
        <taxon>Myxococcia</taxon>
        <taxon>Myxococcales</taxon>
        <taxon>Cystobacterineae</taxon>
        <taxon>Archangiaceae</taxon>
        <taxon>Melittangium</taxon>
    </lineage>
</organism>
<feature type="signal peptide" evidence="2">
    <location>
        <begin position="1"/>
        <end position="32"/>
    </location>
</feature>
<feature type="compositionally biased region" description="Basic and acidic residues" evidence="1">
    <location>
        <begin position="77"/>
        <end position="89"/>
    </location>
</feature>
<feature type="chain" id="PRO_5012468009" description="Outer membrane protein beta-barrel domain-containing protein" evidence="2">
    <location>
        <begin position="33"/>
        <end position="326"/>
    </location>
</feature>
<evidence type="ECO:0000313" key="3">
    <source>
        <dbReference type="EMBL" id="ATB31368.1"/>
    </source>
</evidence>
<feature type="compositionally biased region" description="Pro residues" evidence="1">
    <location>
        <begin position="57"/>
        <end position="73"/>
    </location>
</feature>
<feature type="region of interest" description="Disordered" evidence="1">
    <location>
        <begin position="31"/>
        <end position="124"/>
    </location>
</feature>
<evidence type="ECO:0000256" key="2">
    <source>
        <dbReference type="SAM" id="SignalP"/>
    </source>
</evidence>
<evidence type="ECO:0000313" key="4">
    <source>
        <dbReference type="Proteomes" id="UP000217289"/>
    </source>
</evidence>
<dbReference type="KEGG" id="mbd:MEBOL_004830"/>